<comment type="function">
    <text evidence="10">Pyrophosphatase that catalyzes the hydrolysis of nucleoside triphosphates to their monophosphate derivatives, with a high preference for the non-canonical purine nucleotides XTP (xanthosine triphosphate), dITP (deoxyinosine triphosphate) and ITP. Seems to function as a house-cleaning enzyme that removes non-canonical purine nucleotides from the nucleotide pool, thus preventing their incorporation into DNA/RNA and avoiding chromosomal lesions.</text>
</comment>
<feature type="binding site" evidence="10">
    <location>
        <begin position="11"/>
        <end position="16"/>
    </location>
    <ligand>
        <name>substrate</name>
    </ligand>
</feature>
<dbReference type="FunFam" id="3.90.950.10:FF:000001">
    <property type="entry name" value="dITP/XTP pyrophosphatase"/>
    <property type="match status" value="1"/>
</dbReference>
<feature type="active site" description="Proton acceptor" evidence="10">
    <location>
        <position position="80"/>
    </location>
</feature>
<dbReference type="GO" id="GO:0035870">
    <property type="term" value="F:dITP diphosphatase activity"/>
    <property type="evidence" value="ECO:0007669"/>
    <property type="project" value="UniProtKB-UniRule"/>
</dbReference>
<keyword evidence="4 10" id="KW-0547">Nucleotide-binding</keyword>
<evidence type="ECO:0000256" key="7">
    <source>
        <dbReference type="ARBA" id="ARBA00023080"/>
    </source>
</evidence>
<comment type="catalytic activity">
    <reaction evidence="10">
        <text>ITP + H2O = IMP + diphosphate + H(+)</text>
        <dbReference type="Rhea" id="RHEA:29399"/>
        <dbReference type="ChEBI" id="CHEBI:15377"/>
        <dbReference type="ChEBI" id="CHEBI:15378"/>
        <dbReference type="ChEBI" id="CHEBI:33019"/>
        <dbReference type="ChEBI" id="CHEBI:58053"/>
        <dbReference type="ChEBI" id="CHEBI:61402"/>
        <dbReference type="EC" id="3.6.1.66"/>
    </reaction>
</comment>
<evidence type="ECO:0000256" key="5">
    <source>
        <dbReference type="ARBA" id="ARBA00022801"/>
    </source>
</evidence>
<dbReference type="GO" id="GO:0017111">
    <property type="term" value="F:ribonucleoside triphosphate phosphatase activity"/>
    <property type="evidence" value="ECO:0007669"/>
    <property type="project" value="InterPro"/>
</dbReference>
<evidence type="ECO:0000256" key="10">
    <source>
        <dbReference type="HAMAP-Rule" id="MF_01405"/>
    </source>
</evidence>
<dbReference type="HAMAP" id="MF_01405">
    <property type="entry name" value="Non_canon_purine_NTPase"/>
    <property type="match status" value="1"/>
</dbReference>
<feature type="binding site" evidence="10">
    <location>
        <position position="196"/>
    </location>
    <ligand>
        <name>substrate</name>
    </ligand>
</feature>
<name>Q3ATB9_CHLCH</name>
<dbReference type="InterPro" id="IPR029001">
    <property type="entry name" value="ITPase-like_fam"/>
</dbReference>
<evidence type="ECO:0000256" key="6">
    <source>
        <dbReference type="ARBA" id="ARBA00022842"/>
    </source>
</evidence>
<evidence type="ECO:0000313" key="12">
    <source>
        <dbReference type="EMBL" id="ABB27756.1"/>
    </source>
</evidence>
<keyword evidence="6 10" id="KW-0460">Magnesium</keyword>
<feature type="binding site" evidence="10">
    <location>
        <position position="46"/>
    </location>
    <ligand>
        <name>Mg(2+)</name>
        <dbReference type="ChEBI" id="CHEBI:18420"/>
    </ligand>
</feature>
<dbReference type="OrthoDB" id="9807456at2"/>
<dbReference type="GO" id="GO:0036220">
    <property type="term" value="F:ITP diphosphatase activity"/>
    <property type="evidence" value="ECO:0007669"/>
    <property type="project" value="UniProtKB-UniRule"/>
</dbReference>
<comment type="catalytic activity">
    <reaction evidence="9 10">
        <text>XTP + H2O = XMP + diphosphate + H(+)</text>
        <dbReference type="Rhea" id="RHEA:28610"/>
        <dbReference type="ChEBI" id="CHEBI:15377"/>
        <dbReference type="ChEBI" id="CHEBI:15378"/>
        <dbReference type="ChEBI" id="CHEBI:33019"/>
        <dbReference type="ChEBI" id="CHEBI:57464"/>
        <dbReference type="ChEBI" id="CHEBI:61314"/>
        <dbReference type="EC" id="3.6.1.66"/>
    </reaction>
</comment>
<evidence type="ECO:0000256" key="9">
    <source>
        <dbReference type="ARBA" id="ARBA00052017"/>
    </source>
</evidence>
<organism evidence="12">
    <name type="scientific">Chlorobium chlorochromatii (strain CaD3)</name>
    <dbReference type="NCBI Taxonomy" id="340177"/>
    <lineage>
        <taxon>Bacteria</taxon>
        <taxon>Pseudomonadati</taxon>
        <taxon>Chlorobiota</taxon>
        <taxon>Chlorobiia</taxon>
        <taxon>Chlorobiales</taxon>
        <taxon>Chlorobiaceae</taxon>
        <taxon>Chlorobium/Pelodictyon group</taxon>
        <taxon>Chlorobium</taxon>
    </lineage>
</organism>
<dbReference type="GO" id="GO:0009146">
    <property type="term" value="P:purine nucleoside triphosphate catabolic process"/>
    <property type="evidence" value="ECO:0007669"/>
    <property type="project" value="UniProtKB-UniRule"/>
</dbReference>
<comment type="subunit">
    <text evidence="2 10">Homodimer.</text>
</comment>
<dbReference type="STRING" id="340177.Cag_0483"/>
<dbReference type="SUPFAM" id="SSF52972">
    <property type="entry name" value="ITPase-like"/>
    <property type="match status" value="1"/>
</dbReference>
<dbReference type="AlphaFoldDB" id="Q3ATB9"/>
<dbReference type="EMBL" id="CP000108">
    <property type="protein sequence ID" value="ABB27756.1"/>
    <property type="molecule type" value="Genomic_DNA"/>
</dbReference>
<feature type="binding site" evidence="10">
    <location>
        <begin position="201"/>
        <end position="202"/>
    </location>
    <ligand>
        <name>substrate</name>
    </ligand>
</feature>
<accession>Q3ATB9</accession>
<dbReference type="GO" id="GO:0009117">
    <property type="term" value="P:nucleotide metabolic process"/>
    <property type="evidence" value="ECO:0007669"/>
    <property type="project" value="UniProtKB-KW"/>
</dbReference>
<dbReference type="Gene3D" id="3.90.950.10">
    <property type="match status" value="1"/>
</dbReference>
<evidence type="ECO:0000256" key="11">
    <source>
        <dbReference type="RuleBase" id="RU003781"/>
    </source>
</evidence>
<dbReference type="GO" id="GO:0005829">
    <property type="term" value="C:cytosol"/>
    <property type="evidence" value="ECO:0007669"/>
    <property type="project" value="TreeGrafter"/>
</dbReference>
<evidence type="ECO:0000256" key="2">
    <source>
        <dbReference type="ARBA" id="ARBA00011738"/>
    </source>
</evidence>
<evidence type="ECO:0000256" key="8">
    <source>
        <dbReference type="ARBA" id="ARBA00051875"/>
    </source>
</evidence>
<dbReference type="KEGG" id="cch:Cag_0483"/>
<dbReference type="Pfam" id="PF01725">
    <property type="entry name" value="Ham1p_like"/>
    <property type="match status" value="1"/>
</dbReference>
<keyword evidence="7 10" id="KW-0546">Nucleotide metabolism</keyword>
<reference evidence="12" key="1">
    <citation type="submission" date="2005-08" db="EMBL/GenBank/DDBJ databases">
        <title>Complete sequence of Chlorobium chlorochromatii CaD3.</title>
        <authorList>
            <person name="Copeland A."/>
            <person name="Lucas S."/>
            <person name="Lapidus A."/>
            <person name="Barry K."/>
            <person name="Detter J.C."/>
            <person name="Glavina T."/>
            <person name="Hammon N."/>
            <person name="Israni S."/>
            <person name="Pitluck S."/>
            <person name="Bryant D."/>
            <person name="Schmutz J."/>
            <person name="Larimer F."/>
            <person name="Land M."/>
            <person name="Kyrpides N."/>
            <person name="Ivanova N."/>
            <person name="Richardson P."/>
        </authorList>
    </citation>
    <scope>NUCLEOTIDE SEQUENCE [LARGE SCALE GENOMIC DNA]</scope>
    <source>
        <strain evidence="12">CaD3</strain>
    </source>
</reference>
<dbReference type="GO" id="GO:0036222">
    <property type="term" value="F:XTP diphosphatase activity"/>
    <property type="evidence" value="ECO:0007669"/>
    <property type="project" value="UniProtKB-UniRule"/>
</dbReference>
<evidence type="ECO:0000256" key="3">
    <source>
        <dbReference type="ARBA" id="ARBA00022723"/>
    </source>
</evidence>
<evidence type="ECO:0000256" key="4">
    <source>
        <dbReference type="ARBA" id="ARBA00022741"/>
    </source>
</evidence>
<gene>
    <name evidence="12" type="ordered locus">Cag_0483</name>
</gene>
<dbReference type="GO" id="GO:0046872">
    <property type="term" value="F:metal ion binding"/>
    <property type="evidence" value="ECO:0007669"/>
    <property type="project" value="UniProtKB-KW"/>
</dbReference>
<keyword evidence="3 10" id="KW-0479">Metal-binding</keyword>
<sequence length="231" mass="25009">MTDTITIILATGNRDKVKELRPLLEHISPIITVVTLPELGVSVDVEETEETLEGNALLKARAIFSILENRFPFLIALADDTGLEVAALDGAPGVYSARYAPTADGTAPTYSDNVNHLLKNMAGKEERSACFRSLIALKGRIPTGDSKAFAFEQTAAGEVHGSITREPFGDGGFGYDPVFYVEATAKTYAQMSIAEKNSMSHRARAVQQAIADLRTLFAEHHLQLTPSTEQT</sequence>
<comment type="catalytic activity">
    <reaction evidence="8 10">
        <text>dITP + H2O = dIMP + diphosphate + H(+)</text>
        <dbReference type="Rhea" id="RHEA:28342"/>
        <dbReference type="ChEBI" id="CHEBI:15377"/>
        <dbReference type="ChEBI" id="CHEBI:15378"/>
        <dbReference type="ChEBI" id="CHEBI:33019"/>
        <dbReference type="ChEBI" id="CHEBI:61194"/>
        <dbReference type="ChEBI" id="CHEBI:61382"/>
        <dbReference type="EC" id="3.6.1.66"/>
    </reaction>
</comment>
<dbReference type="GO" id="GO:0000166">
    <property type="term" value="F:nucleotide binding"/>
    <property type="evidence" value="ECO:0007669"/>
    <property type="project" value="UniProtKB-KW"/>
</dbReference>
<dbReference type="PANTHER" id="PTHR11067">
    <property type="entry name" value="INOSINE TRIPHOSPHATE PYROPHOSPHATASE/HAM1 PROTEIN"/>
    <property type="match status" value="1"/>
</dbReference>
<comment type="cofactor">
    <cofactor evidence="10">
        <name>Mg(2+)</name>
        <dbReference type="ChEBI" id="CHEBI:18420"/>
    </cofactor>
    <text evidence="10">Binds 1 Mg(2+) ion per subunit.</text>
</comment>
<feature type="binding site" evidence="10">
    <location>
        <position position="81"/>
    </location>
    <ligand>
        <name>substrate</name>
    </ligand>
</feature>
<evidence type="ECO:0000256" key="1">
    <source>
        <dbReference type="ARBA" id="ARBA00008023"/>
    </source>
</evidence>
<dbReference type="CDD" id="cd00515">
    <property type="entry name" value="HAM1"/>
    <property type="match status" value="1"/>
</dbReference>
<dbReference type="NCBIfam" id="NF011401">
    <property type="entry name" value="PRK14826.1"/>
    <property type="match status" value="1"/>
</dbReference>
<proteinExistence type="inferred from homology"/>
<dbReference type="InterPro" id="IPR002637">
    <property type="entry name" value="RdgB/HAM1"/>
</dbReference>
<dbReference type="InterPro" id="IPR020922">
    <property type="entry name" value="dITP/XTP_pyrophosphatase"/>
</dbReference>
<protein>
    <recommendedName>
        <fullName evidence="10">dITP/XTP pyrophosphatase</fullName>
        <ecNumber evidence="10">3.6.1.66</ecNumber>
    </recommendedName>
    <alternativeName>
        <fullName evidence="10">Non-canonical purine NTP pyrophosphatase</fullName>
    </alternativeName>
    <alternativeName>
        <fullName evidence="10">Non-standard purine NTP pyrophosphatase</fullName>
    </alternativeName>
    <alternativeName>
        <fullName evidence="10">Nucleoside-triphosphate diphosphatase</fullName>
    </alternativeName>
    <alternativeName>
        <fullName evidence="10">Nucleoside-triphosphate pyrophosphatase</fullName>
        <shortName evidence="10">NTPase</shortName>
    </alternativeName>
</protein>
<dbReference type="HOGENOM" id="CLU_082080_0_2_10"/>
<comment type="similarity">
    <text evidence="1 10 11">Belongs to the HAM1 NTPase family.</text>
</comment>
<dbReference type="eggNOG" id="COG0127">
    <property type="taxonomic scope" value="Bacteria"/>
</dbReference>
<feature type="binding site" evidence="10">
    <location>
        <position position="80"/>
    </location>
    <ligand>
        <name>Mg(2+)</name>
        <dbReference type="ChEBI" id="CHEBI:18420"/>
    </ligand>
</feature>
<dbReference type="EC" id="3.6.1.66" evidence="10"/>
<dbReference type="PANTHER" id="PTHR11067:SF9">
    <property type="entry name" value="INOSINE TRIPHOSPHATE PYROPHOSPHATASE"/>
    <property type="match status" value="1"/>
</dbReference>
<dbReference type="NCBIfam" id="TIGR00042">
    <property type="entry name" value="RdgB/HAM1 family non-canonical purine NTP pyrophosphatase"/>
    <property type="match status" value="1"/>
</dbReference>
<keyword evidence="5 10" id="KW-0378">Hydrolase</keyword>
<feature type="binding site" evidence="10">
    <location>
        <begin position="173"/>
        <end position="176"/>
    </location>
    <ligand>
        <name>substrate</name>
    </ligand>
</feature>